<comment type="cofactor">
    <cofactor evidence="1">
        <name>Cu cation</name>
        <dbReference type="ChEBI" id="CHEBI:23378"/>
    </cofactor>
</comment>
<evidence type="ECO:0000259" key="11">
    <source>
        <dbReference type="PROSITE" id="PS50857"/>
    </source>
</evidence>
<dbReference type="InterPro" id="IPR045187">
    <property type="entry name" value="CcO_II"/>
</dbReference>
<feature type="domain" description="Cytochrome oxidase subunit II copper A binding" evidence="11">
    <location>
        <begin position="1"/>
        <end position="88"/>
    </location>
</feature>
<comment type="catalytic activity">
    <reaction evidence="10">
        <text>4 Fe(II)-[cytochrome c] + O2 + 8 H(+)(in) = 4 Fe(III)-[cytochrome c] + 2 H2O + 4 H(+)(out)</text>
        <dbReference type="Rhea" id="RHEA:11436"/>
        <dbReference type="Rhea" id="RHEA-COMP:10350"/>
        <dbReference type="Rhea" id="RHEA-COMP:14399"/>
        <dbReference type="ChEBI" id="CHEBI:15377"/>
        <dbReference type="ChEBI" id="CHEBI:15378"/>
        <dbReference type="ChEBI" id="CHEBI:15379"/>
        <dbReference type="ChEBI" id="CHEBI:29033"/>
        <dbReference type="ChEBI" id="CHEBI:29034"/>
        <dbReference type="EC" id="7.1.1.9"/>
    </reaction>
    <physiologicalReaction direction="left-to-right" evidence="10">
        <dbReference type="Rhea" id="RHEA:11437"/>
    </physiologicalReaction>
</comment>
<dbReference type="PRINTS" id="PR01166">
    <property type="entry name" value="CYCOXIDASEII"/>
</dbReference>
<comment type="caution">
    <text evidence="12">The sequence shown here is derived from an EMBL/GenBank/DDBJ whole genome shotgun (WGS) entry which is preliminary data.</text>
</comment>
<keyword evidence="13" id="KW-1185">Reference proteome</keyword>
<evidence type="ECO:0000256" key="2">
    <source>
        <dbReference type="ARBA" id="ARBA00004225"/>
    </source>
</evidence>
<dbReference type="GO" id="GO:0031966">
    <property type="term" value="C:mitochondrial membrane"/>
    <property type="evidence" value="ECO:0007669"/>
    <property type="project" value="UniProtKB-SubCell"/>
</dbReference>
<evidence type="ECO:0000256" key="5">
    <source>
        <dbReference type="ARBA" id="ARBA00022842"/>
    </source>
</evidence>
<dbReference type="Pfam" id="PF00116">
    <property type="entry name" value="COX2"/>
    <property type="match status" value="2"/>
</dbReference>
<dbReference type="GO" id="GO:0004129">
    <property type="term" value="F:cytochrome-c oxidase activity"/>
    <property type="evidence" value="ECO:0007669"/>
    <property type="project" value="UniProtKB-EC"/>
</dbReference>
<evidence type="ECO:0000256" key="7">
    <source>
        <dbReference type="ARBA" id="ARBA00023128"/>
    </source>
</evidence>
<keyword evidence="6" id="KW-0186">Copper</keyword>
<evidence type="ECO:0000256" key="9">
    <source>
        <dbReference type="ARBA" id="ARBA00031389"/>
    </source>
</evidence>
<dbReference type="Gene3D" id="2.60.40.420">
    <property type="entry name" value="Cupredoxins - blue copper proteins"/>
    <property type="match status" value="1"/>
</dbReference>
<keyword evidence="7" id="KW-0496">Mitochondrion</keyword>
<organism evidence="12 13">
    <name type="scientific">Homarus americanus</name>
    <name type="common">American lobster</name>
    <dbReference type="NCBI Taxonomy" id="6706"/>
    <lineage>
        <taxon>Eukaryota</taxon>
        <taxon>Metazoa</taxon>
        <taxon>Ecdysozoa</taxon>
        <taxon>Arthropoda</taxon>
        <taxon>Crustacea</taxon>
        <taxon>Multicrustacea</taxon>
        <taxon>Malacostraca</taxon>
        <taxon>Eumalacostraca</taxon>
        <taxon>Eucarida</taxon>
        <taxon>Decapoda</taxon>
        <taxon>Pleocyemata</taxon>
        <taxon>Astacidea</taxon>
        <taxon>Nephropoidea</taxon>
        <taxon>Nephropidae</taxon>
        <taxon>Homarus</taxon>
    </lineage>
</organism>
<dbReference type="SUPFAM" id="SSF49503">
    <property type="entry name" value="Cupredoxins"/>
    <property type="match status" value="1"/>
</dbReference>
<protein>
    <recommendedName>
        <fullName evidence="4">cytochrome-c oxidase</fullName>
        <ecNumber evidence="4">7.1.1.9</ecNumber>
    </recommendedName>
    <alternativeName>
        <fullName evidence="9">Cytochrome c oxidase polypeptide II</fullName>
    </alternativeName>
</protein>
<evidence type="ECO:0000256" key="10">
    <source>
        <dbReference type="ARBA" id="ARBA00049512"/>
    </source>
</evidence>
<evidence type="ECO:0000256" key="3">
    <source>
        <dbReference type="ARBA" id="ARBA00007866"/>
    </source>
</evidence>
<comment type="similarity">
    <text evidence="3">Belongs to the cytochrome c oxidase subunit 2 family.</text>
</comment>
<proteinExistence type="inferred from homology"/>
<dbReference type="PROSITE" id="PS50857">
    <property type="entry name" value="COX2_CUA"/>
    <property type="match status" value="1"/>
</dbReference>
<evidence type="ECO:0000313" key="12">
    <source>
        <dbReference type="EMBL" id="KAG7172383.1"/>
    </source>
</evidence>
<keyword evidence="8" id="KW-0472">Membrane</keyword>
<dbReference type="PANTHER" id="PTHR22888:SF9">
    <property type="entry name" value="CYTOCHROME C OXIDASE SUBUNIT 2"/>
    <property type="match status" value="1"/>
</dbReference>
<keyword evidence="5" id="KW-0460">Magnesium</keyword>
<feature type="non-terminal residue" evidence="12">
    <location>
        <position position="88"/>
    </location>
</feature>
<dbReference type="Proteomes" id="UP000747542">
    <property type="component" value="Unassembled WGS sequence"/>
</dbReference>
<dbReference type="GO" id="GO:0005507">
    <property type="term" value="F:copper ion binding"/>
    <property type="evidence" value="ECO:0007669"/>
    <property type="project" value="InterPro"/>
</dbReference>
<comment type="subcellular location">
    <subcellularLocation>
        <location evidence="2">Mitochondrion membrane</location>
        <topology evidence="2">Multi-pass membrane protein</topology>
    </subcellularLocation>
</comment>
<dbReference type="PANTHER" id="PTHR22888">
    <property type="entry name" value="CYTOCHROME C OXIDASE, SUBUNIT II"/>
    <property type="match status" value="1"/>
</dbReference>
<dbReference type="InterPro" id="IPR002429">
    <property type="entry name" value="CcO_II-like_C"/>
</dbReference>
<dbReference type="EC" id="7.1.1.9" evidence="4"/>
<evidence type="ECO:0000256" key="6">
    <source>
        <dbReference type="ARBA" id="ARBA00023008"/>
    </source>
</evidence>
<dbReference type="EMBL" id="JAHLQT010011398">
    <property type="protein sequence ID" value="KAG7172383.1"/>
    <property type="molecule type" value="Genomic_DNA"/>
</dbReference>
<accession>A0A8J5THX4</accession>
<evidence type="ECO:0000256" key="4">
    <source>
        <dbReference type="ARBA" id="ARBA00012949"/>
    </source>
</evidence>
<dbReference type="InterPro" id="IPR008972">
    <property type="entry name" value="Cupredoxin"/>
</dbReference>
<evidence type="ECO:0000256" key="1">
    <source>
        <dbReference type="ARBA" id="ARBA00001935"/>
    </source>
</evidence>
<dbReference type="AlphaFoldDB" id="A0A8J5THX4"/>
<evidence type="ECO:0000256" key="8">
    <source>
        <dbReference type="ARBA" id="ARBA00023136"/>
    </source>
</evidence>
<gene>
    <name evidence="12" type="primary">Cox2-L4</name>
    <name evidence="12" type="ORF">Hamer_G027957</name>
</gene>
<sequence>FDSYITPSKELDLSGFRLLDVDDRTVLPINTQVPLGVKADAIPGRLNRIGFTVNRPGLVFGRRSEICGANCRIIPIVVESASVSAFLN</sequence>
<name>A0A8J5THX4_HOMAM</name>
<dbReference type="GO" id="GO:0042773">
    <property type="term" value="P:ATP synthesis coupled electron transport"/>
    <property type="evidence" value="ECO:0007669"/>
    <property type="project" value="TreeGrafter"/>
</dbReference>
<reference evidence="12" key="1">
    <citation type="journal article" date="2021" name="Sci. Adv.">
        <title>The American lobster genome reveals insights on longevity, neural, and immune adaptations.</title>
        <authorList>
            <person name="Polinski J.M."/>
            <person name="Zimin A.V."/>
            <person name="Clark K.F."/>
            <person name="Kohn A.B."/>
            <person name="Sadowski N."/>
            <person name="Timp W."/>
            <person name="Ptitsyn A."/>
            <person name="Khanna P."/>
            <person name="Romanova D.Y."/>
            <person name="Williams P."/>
            <person name="Greenwood S.J."/>
            <person name="Moroz L.L."/>
            <person name="Walt D.R."/>
            <person name="Bodnar A.G."/>
        </authorList>
    </citation>
    <scope>NUCLEOTIDE SEQUENCE</scope>
    <source>
        <strain evidence="12">GMGI-L3</strain>
    </source>
</reference>
<evidence type="ECO:0000313" key="13">
    <source>
        <dbReference type="Proteomes" id="UP000747542"/>
    </source>
</evidence>